<accession>A0A9Y1BST6</accession>
<dbReference type="AlphaFoldDB" id="A0A9Y1BST6"/>
<dbReference type="InterPro" id="IPR045540">
    <property type="entry name" value="YegS/DAGK_C"/>
</dbReference>
<dbReference type="Gene3D" id="3.40.50.10330">
    <property type="entry name" value="Probable inorganic polyphosphate/atp-NAD kinase, domain 1"/>
    <property type="match status" value="1"/>
</dbReference>
<gene>
    <name evidence="2" type="ORF">K9W46_05180</name>
</gene>
<reference evidence="2" key="1">
    <citation type="journal article" date="2022" name="Nat. Microbiol.">
        <title>Unique mobile elements and scalable gene flow at the prokaryote-eukaryote boundary revealed by circularized Asgard archaea genomes.</title>
        <authorList>
            <person name="Wu F."/>
            <person name="Speth D.R."/>
            <person name="Philosof A."/>
            <person name="Cremiere A."/>
            <person name="Narayanan A."/>
            <person name="Barco R.A."/>
            <person name="Connon S.A."/>
            <person name="Amend J.P."/>
            <person name="Antoshechkin I.A."/>
            <person name="Orphan V.J."/>
        </authorList>
    </citation>
    <scope>NUCLEOTIDE SEQUENCE</scope>
    <source>
        <strain evidence="2">PR6</strain>
    </source>
</reference>
<feature type="domain" description="DAGKc" evidence="1">
    <location>
        <begin position="1"/>
        <end position="133"/>
    </location>
</feature>
<proteinExistence type="predicted"/>
<dbReference type="InterPro" id="IPR016064">
    <property type="entry name" value="NAD/diacylglycerol_kinase_sf"/>
</dbReference>
<dbReference type="PROSITE" id="PS50146">
    <property type="entry name" value="DAGK"/>
    <property type="match status" value="1"/>
</dbReference>
<protein>
    <recommendedName>
        <fullName evidence="1">DAGKc domain-containing protein</fullName>
    </recommendedName>
</protein>
<dbReference type="InterPro" id="IPR001206">
    <property type="entry name" value="Diacylglycerol_kinase_cat_dom"/>
</dbReference>
<evidence type="ECO:0000259" key="1">
    <source>
        <dbReference type="PROSITE" id="PS50146"/>
    </source>
</evidence>
<dbReference type="Pfam" id="PF19279">
    <property type="entry name" value="YegS_C"/>
    <property type="match status" value="1"/>
</dbReference>
<sequence>MSDIPFIIINPQARSGKIGKNLEKIKKKFKQYLGEFKFELTQCPLDEIRITAEAIEKGYKKILVCGGDGTATNTGDAIINSGQKDVILGLISAGSMCDWHKTHSIPFDMDKSLQIIAKGYYESFPAMKCTGDKTYYSFDMADGGFTGAAAAAAHHEVEWIKNGDIKYLWLALKYILVSKNTQAKITIDDRKPIEIKDFTNLIVAFGDEIVGFKVLPGNDYFSRVNKDLGIFVLHKLKGFRRIIMLIRALSAKHVGKKGVWLTRGKKVVIETERPIPWEAEGEIFNEKSHTVTIEYIDDALKLFVPKNRTYNDKIDENIYNEPFENSFKKRKVEIYKK</sequence>
<dbReference type="InterPro" id="IPR017438">
    <property type="entry name" value="ATP-NAD_kinase_N"/>
</dbReference>
<name>A0A9Y1BST6_9ARCH</name>
<dbReference type="Proteomes" id="UP001200513">
    <property type="component" value="Chromosome"/>
</dbReference>
<organism evidence="2">
    <name type="scientific">Candidatus Heimdallarchaeum endolithica</name>
    <dbReference type="NCBI Taxonomy" id="2876572"/>
    <lineage>
        <taxon>Archaea</taxon>
        <taxon>Promethearchaeati</taxon>
        <taxon>Candidatus Heimdallarchaeota</taxon>
        <taxon>Candidatus Heimdallarchaeia (ex Rinke et al. 2021) (nom. nud.)</taxon>
        <taxon>Candidatus Heimdallarchaeales</taxon>
        <taxon>Candidatus Heimdallarchaeaceae</taxon>
        <taxon>Candidatus Heimdallarchaeum</taxon>
    </lineage>
</organism>
<dbReference type="EMBL" id="CP084167">
    <property type="protein sequence ID" value="UJG44573.1"/>
    <property type="molecule type" value="Genomic_DNA"/>
</dbReference>
<dbReference type="Gene3D" id="2.60.200.40">
    <property type="match status" value="1"/>
</dbReference>
<dbReference type="Pfam" id="PF00781">
    <property type="entry name" value="DAGK_cat"/>
    <property type="match status" value="1"/>
</dbReference>
<evidence type="ECO:0000313" key="2">
    <source>
        <dbReference type="EMBL" id="UJG44573.1"/>
    </source>
</evidence>
<dbReference type="SUPFAM" id="SSF111331">
    <property type="entry name" value="NAD kinase/diacylglycerol kinase-like"/>
    <property type="match status" value="1"/>
</dbReference>
<dbReference type="GO" id="GO:0016301">
    <property type="term" value="F:kinase activity"/>
    <property type="evidence" value="ECO:0007669"/>
    <property type="project" value="InterPro"/>
</dbReference>